<protein>
    <recommendedName>
        <fullName evidence="5">Exosome complex component Rrp4</fullName>
    </recommendedName>
</protein>
<evidence type="ECO:0000256" key="2">
    <source>
        <dbReference type="ARBA" id="ARBA00022490"/>
    </source>
</evidence>
<feature type="compositionally biased region" description="Polar residues" evidence="6">
    <location>
        <begin position="410"/>
        <end position="423"/>
    </location>
</feature>
<dbReference type="GO" id="GO:0071034">
    <property type="term" value="P:CUT catabolic process"/>
    <property type="evidence" value="ECO:0007669"/>
    <property type="project" value="TreeGrafter"/>
</dbReference>
<sequence>MIYVNEKDLVVPGELLAEDDYYSGRGTFEDDGKICSKLLGLVSLRNKKISVIPLKSKYLPKKGDVVIGKIDDVRFSMWGVDINSPYAGILPASEVFGREKKELSRVFNIGDVLFLRIVDVDEVKKVKLGLKGRGMGKFKGGVIIDIAPTKVPRLIGKKGSMINMIKDKTGCKIIVGQNGLVWIKGNEDMEQIVKNIIKLIEREAHTSGLTDRVKNKLCLLIDGELPQEEEEVEQVGQVEQEYREDLFEEGLKKPELQDFREELEKELAEELSEEELENIESGDFDDIEEDDFDADSEDEVSEDFEEERFDDSEDFDDELENVINEAISEDEDSEEDILDDEEPKEDSEENVEENSDDEDSDKDSDDEDSDDEEDKEEKSKKPKFLDTFEYINEQKKKNKSSFDLSRADNSKSPTLNISQRRGI</sequence>
<evidence type="ECO:0000256" key="1">
    <source>
        <dbReference type="ARBA" id="ARBA00009155"/>
    </source>
</evidence>
<evidence type="ECO:0000256" key="4">
    <source>
        <dbReference type="ARBA" id="ARBA00022884"/>
    </source>
</evidence>
<dbReference type="InterPro" id="IPR003029">
    <property type="entry name" value="S1_domain"/>
</dbReference>
<dbReference type="InterPro" id="IPR012340">
    <property type="entry name" value="NA-bd_OB-fold"/>
</dbReference>
<keyword evidence="9" id="KW-1185">Reference proteome</keyword>
<reference evidence="9" key="2">
    <citation type="submission" date="2016-02" db="EMBL/GenBank/DDBJ databases">
        <title>The draft genome sequence of the rumen methanogen Methanobrevibacter olleyae YLM1.</title>
        <authorList>
            <consortium name="New Zealand Agricultural Greenhouse Gas Research Centre/Pastoral Greenhouse Gas Research Consortium"/>
            <person name="Kelly W.J."/>
            <person name="Li D."/>
            <person name="Lambie S.C."/>
            <person name="Attwood G.T."/>
            <person name="Altermann E."/>
            <person name="Leahy S.C."/>
        </authorList>
    </citation>
    <scope>NUCLEOTIDE SEQUENCE [LARGE SCALE GENOMIC DNA]</scope>
    <source>
        <strain evidence="9">YLM1</strain>
    </source>
</reference>
<dbReference type="Pfam" id="PF22625">
    <property type="entry name" value="ECR1_N_2"/>
    <property type="match status" value="1"/>
</dbReference>
<dbReference type="InterPro" id="IPR023474">
    <property type="entry name" value="Rrp4"/>
</dbReference>
<keyword evidence="2 5" id="KW-0963">Cytoplasm</keyword>
<dbReference type="Proteomes" id="UP000066376">
    <property type="component" value="Chromosome"/>
</dbReference>
<accession>A0A126R0B7</accession>
<dbReference type="SUPFAM" id="SSF54791">
    <property type="entry name" value="Eukaryotic type KH-domain (KH-domain type I)"/>
    <property type="match status" value="1"/>
</dbReference>
<dbReference type="HAMAP" id="MF_00623">
    <property type="entry name" value="Exosome_Rrp4"/>
    <property type="match status" value="1"/>
</dbReference>
<evidence type="ECO:0000313" key="9">
    <source>
        <dbReference type="Proteomes" id="UP000066376"/>
    </source>
</evidence>
<feature type="compositionally biased region" description="Acidic residues" evidence="6">
    <location>
        <begin position="327"/>
        <end position="375"/>
    </location>
</feature>
<dbReference type="AlphaFoldDB" id="A0A126R0B7"/>
<dbReference type="SMART" id="SM00316">
    <property type="entry name" value="S1"/>
    <property type="match status" value="1"/>
</dbReference>
<dbReference type="SUPFAM" id="SSF50249">
    <property type="entry name" value="Nucleic acid-binding proteins"/>
    <property type="match status" value="1"/>
</dbReference>
<dbReference type="Gene3D" id="2.40.50.140">
    <property type="entry name" value="Nucleic acid-binding proteins"/>
    <property type="match status" value="1"/>
</dbReference>
<dbReference type="InterPro" id="IPR004088">
    <property type="entry name" value="KH_dom_type_1"/>
</dbReference>
<dbReference type="InterPro" id="IPR004087">
    <property type="entry name" value="KH_dom"/>
</dbReference>
<evidence type="ECO:0000259" key="7">
    <source>
        <dbReference type="PROSITE" id="PS50126"/>
    </source>
</evidence>
<dbReference type="CDD" id="cd05789">
    <property type="entry name" value="S1_Rrp4"/>
    <property type="match status" value="1"/>
</dbReference>
<dbReference type="InterPro" id="IPR054371">
    <property type="entry name" value="RRP4_N"/>
</dbReference>
<dbReference type="PATRIC" id="fig|294671.3.peg.881"/>
<comment type="subcellular location">
    <subcellularLocation>
        <location evidence="5">Cytoplasm</location>
    </subcellularLocation>
</comment>
<dbReference type="CDD" id="cd22524">
    <property type="entry name" value="KH-I_Rrp4_prokar"/>
    <property type="match status" value="1"/>
</dbReference>
<comment type="subunit">
    <text evidence="5">Component of the archaeal exosome complex. Forms a trimer of Rrp4 and/or Csl4 subunits. The trimer associates with an hexameric ring-like arrangement composed of 3 Rrp41-Rrp42 heterodimers.</text>
</comment>
<dbReference type="PROSITE" id="PS50126">
    <property type="entry name" value="S1"/>
    <property type="match status" value="1"/>
</dbReference>
<dbReference type="InterPro" id="IPR048565">
    <property type="entry name" value="S1_RRP4"/>
</dbReference>
<evidence type="ECO:0000256" key="5">
    <source>
        <dbReference type="HAMAP-Rule" id="MF_00623"/>
    </source>
</evidence>
<evidence type="ECO:0000256" key="6">
    <source>
        <dbReference type="SAM" id="MobiDB-lite"/>
    </source>
</evidence>
<comment type="function">
    <text evidence="5">Non-catalytic component of the exosome, which is a complex involved in RNA degradation. Increases the RNA binding and the efficiency of RNA degradation. Confers strong poly(A) specificity to the exosome.</text>
</comment>
<dbReference type="SUPFAM" id="SSF110324">
    <property type="entry name" value="Ribosomal L27 protein-like"/>
    <property type="match status" value="1"/>
</dbReference>
<proteinExistence type="inferred from homology"/>
<dbReference type="GO" id="GO:0000178">
    <property type="term" value="C:exosome (RNase complex)"/>
    <property type="evidence" value="ECO:0007669"/>
    <property type="project" value="UniProtKB-KW"/>
</dbReference>
<feature type="compositionally biased region" description="Acidic residues" evidence="6">
    <location>
        <begin position="271"/>
        <end position="320"/>
    </location>
</feature>
<evidence type="ECO:0000256" key="3">
    <source>
        <dbReference type="ARBA" id="ARBA00022835"/>
    </source>
</evidence>
<dbReference type="GO" id="GO:0034475">
    <property type="term" value="P:U4 snRNA 3'-end processing"/>
    <property type="evidence" value="ECO:0007669"/>
    <property type="project" value="TreeGrafter"/>
</dbReference>
<reference evidence="8 9" key="1">
    <citation type="journal article" date="2016" name="Genome Announc.">
        <title>Draft Genome Sequence of the Rumen Methanogen Methanobrevibacter olleyae YLM1.</title>
        <authorList>
            <person name="Kelly W.J."/>
            <person name="Li D."/>
            <person name="Lambie S.C."/>
            <person name="Cox F."/>
            <person name="Attwood G.T."/>
            <person name="Altermann E."/>
            <person name="Leahy S.C."/>
        </authorList>
    </citation>
    <scope>NUCLEOTIDE SEQUENCE [LARGE SCALE GENOMIC DNA]</scope>
    <source>
        <strain evidence="8 9">YLM1</strain>
    </source>
</reference>
<evidence type="ECO:0000313" key="8">
    <source>
        <dbReference type="EMBL" id="AMK15399.1"/>
    </source>
</evidence>
<dbReference type="GO" id="GO:0071051">
    <property type="term" value="P:poly(A)-dependent snoRNA 3'-end processing"/>
    <property type="evidence" value="ECO:0007669"/>
    <property type="project" value="TreeGrafter"/>
</dbReference>
<dbReference type="EMBL" id="CP014265">
    <property type="protein sequence ID" value="AMK15399.1"/>
    <property type="molecule type" value="Genomic_DNA"/>
</dbReference>
<dbReference type="PROSITE" id="PS50084">
    <property type="entry name" value="KH_TYPE_1"/>
    <property type="match status" value="1"/>
</dbReference>
<feature type="compositionally biased region" description="Basic and acidic residues" evidence="6">
    <location>
        <begin position="376"/>
        <end position="386"/>
    </location>
</feature>
<comment type="similarity">
    <text evidence="1 5">Belongs to the RRP4 family.</text>
</comment>
<keyword evidence="3 5" id="KW-0271">Exosome</keyword>
<dbReference type="Pfam" id="PF15985">
    <property type="entry name" value="KH_6"/>
    <property type="match status" value="1"/>
</dbReference>
<dbReference type="GO" id="GO:0005737">
    <property type="term" value="C:cytoplasm"/>
    <property type="evidence" value="ECO:0007669"/>
    <property type="project" value="UniProtKB-SubCell"/>
</dbReference>
<organism evidence="8 9">
    <name type="scientific">Methanobrevibacter olleyae</name>
    <dbReference type="NCBI Taxonomy" id="294671"/>
    <lineage>
        <taxon>Archaea</taxon>
        <taxon>Methanobacteriati</taxon>
        <taxon>Methanobacteriota</taxon>
        <taxon>Methanomada group</taxon>
        <taxon>Methanobacteria</taxon>
        <taxon>Methanobacteriales</taxon>
        <taxon>Methanobacteriaceae</taxon>
        <taxon>Methanobrevibacter</taxon>
    </lineage>
</organism>
<feature type="region of interest" description="Disordered" evidence="6">
    <location>
        <begin position="271"/>
        <end position="423"/>
    </location>
</feature>
<dbReference type="InterPro" id="IPR026699">
    <property type="entry name" value="Exosome_RNA_bind1/RRP40/RRP4"/>
</dbReference>
<dbReference type="GO" id="GO:0008143">
    <property type="term" value="F:poly(A) binding"/>
    <property type="evidence" value="ECO:0007669"/>
    <property type="project" value="InterPro"/>
</dbReference>
<dbReference type="InterPro" id="IPR036612">
    <property type="entry name" value="KH_dom_type_1_sf"/>
</dbReference>
<dbReference type="NCBIfam" id="NF003181">
    <property type="entry name" value="PRK04163.1-1"/>
    <property type="match status" value="1"/>
</dbReference>
<dbReference type="STRING" id="294671.YLM1_0842"/>
<feature type="domain" description="S1 motif" evidence="7">
    <location>
        <begin position="63"/>
        <end position="131"/>
    </location>
</feature>
<dbReference type="Pfam" id="PF21266">
    <property type="entry name" value="S1_RRP4"/>
    <property type="match status" value="1"/>
</dbReference>
<dbReference type="PANTHER" id="PTHR21321:SF4">
    <property type="entry name" value="EXOSOME COMPLEX COMPONENT RRP4"/>
    <property type="match status" value="1"/>
</dbReference>
<gene>
    <name evidence="5" type="primary">rrp4</name>
    <name evidence="8" type="ORF">YLM1_0842</name>
</gene>
<dbReference type="Gene3D" id="3.30.1370.10">
    <property type="entry name" value="K Homology domain, type 1"/>
    <property type="match status" value="1"/>
</dbReference>
<dbReference type="Gene3D" id="2.40.50.100">
    <property type="match status" value="1"/>
</dbReference>
<keyword evidence="4 5" id="KW-0694">RNA-binding</keyword>
<dbReference type="GO" id="GO:0000467">
    <property type="term" value="P:exonucleolytic trimming to generate mature 3'-end of 5.8S rRNA from tricistronic rRNA transcript (SSU-rRNA, 5.8S rRNA, LSU-rRNA)"/>
    <property type="evidence" value="ECO:0007669"/>
    <property type="project" value="TreeGrafter"/>
</dbReference>
<name>A0A126R0B7_METOL</name>
<dbReference type="KEGG" id="mol:YLM1_0842"/>
<dbReference type="PANTHER" id="PTHR21321">
    <property type="entry name" value="PNAS-3 RELATED"/>
    <property type="match status" value="1"/>
</dbReference>
<dbReference type="SMART" id="SM00322">
    <property type="entry name" value="KH"/>
    <property type="match status" value="1"/>
</dbReference>